<keyword evidence="2" id="KW-1185">Reference proteome</keyword>
<comment type="caution">
    <text evidence="1">The sequence shown here is derived from an EMBL/GenBank/DDBJ whole genome shotgun (WGS) entry which is preliminary data.</text>
</comment>
<dbReference type="HOGENOM" id="CLU_2233461_0_0_9"/>
<name>C9KJ98_9FIRM</name>
<dbReference type="AlphaFoldDB" id="C9KJ98"/>
<accession>C9KJ98</accession>
<dbReference type="EMBL" id="ABWK02000001">
    <property type="protein sequence ID" value="EEX69964.1"/>
    <property type="molecule type" value="Genomic_DNA"/>
</dbReference>
<gene>
    <name evidence="1" type="ORF">MITSMUL_03095</name>
</gene>
<evidence type="ECO:0000313" key="2">
    <source>
        <dbReference type="Proteomes" id="UP000003671"/>
    </source>
</evidence>
<evidence type="ECO:0000313" key="1">
    <source>
        <dbReference type="EMBL" id="EEX69964.1"/>
    </source>
</evidence>
<protein>
    <submittedName>
        <fullName evidence="1">Uncharacterized protein</fullName>
    </submittedName>
</protein>
<proteinExistence type="predicted"/>
<dbReference type="Proteomes" id="UP000003671">
    <property type="component" value="Unassembled WGS sequence"/>
</dbReference>
<reference evidence="1" key="1">
    <citation type="submission" date="2009-09" db="EMBL/GenBank/DDBJ databases">
        <authorList>
            <person name="Weinstock G."/>
            <person name="Sodergren E."/>
            <person name="Clifton S."/>
            <person name="Fulton L."/>
            <person name="Fulton B."/>
            <person name="Courtney L."/>
            <person name="Fronick C."/>
            <person name="Harrison M."/>
            <person name="Strong C."/>
            <person name="Farmer C."/>
            <person name="Delahaunty K."/>
            <person name="Markovic C."/>
            <person name="Hall O."/>
            <person name="Minx P."/>
            <person name="Tomlinson C."/>
            <person name="Mitreva M."/>
            <person name="Nelson J."/>
            <person name="Hou S."/>
            <person name="Wollam A."/>
            <person name="Pepin K.H."/>
            <person name="Johnson M."/>
            <person name="Bhonagiri V."/>
            <person name="Nash W.E."/>
            <person name="Warren W."/>
            <person name="Chinwalla A."/>
            <person name="Mardis E.R."/>
            <person name="Wilson R.K."/>
        </authorList>
    </citation>
    <scope>NUCLEOTIDE SEQUENCE [LARGE SCALE GENOMIC DNA]</scope>
    <source>
        <strain evidence="1">DSM 20544</strain>
    </source>
</reference>
<dbReference type="STRING" id="500635.MITSMUL_03095"/>
<organism evidence="1 2">
    <name type="scientific">Mitsuokella multacida DSM 20544</name>
    <dbReference type="NCBI Taxonomy" id="500635"/>
    <lineage>
        <taxon>Bacteria</taxon>
        <taxon>Bacillati</taxon>
        <taxon>Bacillota</taxon>
        <taxon>Negativicutes</taxon>
        <taxon>Selenomonadales</taxon>
        <taxon>Selenomonadaceae</taxon>
        <taxon>Mitsuokella</taxon>
    </lineage>
</organism>
<sequence length="105" mass="11845">MIEIATHGKLGIAARYANGYAEEFRQNHVVMIVILKISKEVVMFNIGDKVIIKYRPPLYMKGYIDYALPVGVIVSDFGNGVYGVGLNTGDEYIFDKDQLKLEKKE</sequence>